<evidence type="ECO:0000259" key="3">
    <source>
        <dbReference type="Pfam" id="PF00857"/>
    </source>
</evidence>
<keyword evidence="5" id="KW-1185">Reference proteome</keyword>
<dbReference type="Proteomes" id="UP001500975">
    <property type="component" value="Unassembled WGS sequence"/>
</dbReference>
<dbReference type="Pfam" id="PF00857">
    <property type="entry name" value="Isochorismatase"/>
    <property type="match status" value="1"/>
</dbReference>
<dbReference type="PANTHER" id="PTHR43540">
    <property type="entry name" value="PEROXYUREIDOACRYLATE/UREIDOACRYLATE AMIDOHYDROLASE-RELATED"/>
    <property type="match status" value="1"/>
</dbReference>
<gene>
    <name evidence="4" type="ORF">GCM10023165_44430</name>
</gene>
<dbReference type="InterPro" id="IPR036380">
    <property type="entry name" value="Isochorismatase-like_sf"/>
</dbReference>
<dbReference type="Gene3D" id="3.40.50.850">
    <property type="entry name" value="Isochorismatase-like"/>
    <property type="match status" value="1"/>
</dbReference>
<organism evidence="4 5">
    <name type="scientific">Variovorax defluvii</name>
    <dbReference type="NCBI Taxonomy" id="913761"/>
    <lineage>
        <taxon>Bacteria</taxon>
        <taxon>Pseudomonadati</taxon>
        <taxon>Pseudomonadota</taxon>
        <taxon>Betaproteobacteria</taxon>
        <taxon>Burkholderiales</taxon>
        <taxon>Comamonadaceae</taxon>
        <taxon>Variovorax</taxon>
    </lineage>
</organism>
<sequence length="211" mass="22841">MIDRSLALSGPPLASATTAMLVVDMQKDRVDIGAPLFDPLAHEAIVPTRRMLELARATDVRVVFIAHAHRGDGSDRGRRADHRSAGRERPAPVEGTSGARICDALHPLPHEPLICKRRESAFFGTDLDTVLRSMRIETVVFTGSPASRALLPSVHDALARDYRTLFVHDPRTGTAPGTGDAIDTVLAAMAMTSAEVMSVDGFANLIMRERL</sequence>
<dbReference type="EMBL" id="BAABGJ010000079">
    <property type="protein sequence ID" value="GAA4353803.1"/>
    <property type="molecule type" value="Genomic_DNA"/>
</dbReference>
<reference evidence="5" key="1">
    <citation type="journal article" date="2019" name="Int. J. Syst. Evol. Microbiol.">
        <title>The Global Catalogue of Microorganisms (GCM) 10K type strain sequencing project: providing services to taxonomists for standard genome sequencing and annotation.</title>
        <authorList>
            <consortium name="The Broad Institute Genomics Platform"/>
            <consortium name="The Broad Institute Genome Sequencing Center for Infectious Disease"/>
            <person name="Wu L."/>
            <person name="Ma J."/>
        </authorList>
    </citation>
    <scope>NUCLEOTIDE SEQUENCE [LARGE SCALE GENOMIC DNA]</scope>
    <source>
        <strain evidence="5">JCM 17804</strain>
    </source>
</reference>
<dbReference type="InterPro" id="IPR050272">
    <property type="entry name" value="Isochorismatase-like_hydrls"/>
</dbReference>
<accession>A0ABP8I9E8</accession>
<keyword evidence="1" id="KW-0378">Hydrolase</keyword>
<evidence type="ECO:0000313" key="5">
    <source>
        <dbReference type="Proteomes" id="UP001500975"/>
    </source>
</evidence>
<name>A0ABP8I9E8_9BURK</name>
<dbReference type="CDD" id="cd00431">
    <property type="entry name" value="cysteine_hydrolases"/>
    <property type="match status" value="1"/>
</dbReference>
<dbReference type="SUPFAM" id="SSF52499">
    <property type="entry name" value="Isochorismatase-like hydrolases"/>
    <property type="match status" value="1"/>
</dbReference>
<evidence type="ECO:0000256" key="1">
    <source>
        <dbReference type="ARBA" id="ARBA00022801"/>
    </source>
</evidence>
<proteinExistence type="predicted"/>
<dbReference type="InterPro" id="IPR000868">
    <property type="entry name" value="Isochorismatase-like_dom"/>
</dbReference>
<evidence type="ECO:0000313" key="4">
    <source>
        <dbReference type="EMBL" id="GAA4353803.1"/>
    </source>
</evidence>
<evidence type="ECO:0000256" key="2">
    <source>
        <dbReference type="SAM" id="MobiDB-lite"/>
    </source>
</evidence>
<comment type="caution">
    <text evidence="4">The sequence shown here is derived from an EMBL/GenBank/DDBJ whole genome shotgun (WGS) entry which is preliminary data.</text>
</comment>
<feature type="region of interest" description="Disordered" evidence="2">
    <location>
        <begin position="71"/>
        <end position="97"/>
    </location>
</feature>
<feature type="compositionally biased region" description="Basic and acidic residues" evidence="2">
    <location>
        <begin position="71"/>
        <end position="91"/>
    </location>
</feature>
<protein>
    <recommendedName>
        <fullName evidence="3">Isochorismatase-like domain-containing protein</fullName>
    </recommendedName>
</protein>
<dbReference type="RefSeq" id="WP_345540693.1">
    <property type="nucleotide sequence ID" value="NZ_BAABGJ010000079.1"/>
</dbReference>
<feature type="domain" description="Isochorismatase-like" evidence="3">
    <location>
        <begin position="18"/>
        <end position="199"/>
    </location>
</feature>